<evidence type="ECO:0000256" key="1">
    <source>
        <dbReference type="SAM" id="MobiDB-lite"/>
    </source>
</evidence>
<dbReference type="AlphaFoldDB" id="A0A1T4M269"/>
<reference evidence="4" key="1">
    <citation type="submission" date="2017-02" db="EMBL/GenBank/DDBJ databases">
        <authorList>
            <person name="Varghese N."/>
            <person name="Submissions S."/>
        </authorList>
    </citation>
    <scope>NUCLEOTIDE SEQUENCE [LARGE SCALE GENOMIC DNA]</scope>
    <source>
        <strain evidence="4">ATCC 51356</strain>
    </source>
</reference>
<feature type="signal peptide" evidence="2">
    <location>
        <begin position="1"/>
        <end position="22"/>
    </location>
</feature>
<gene>
    <name evidence="3" type="ORF">SAMN02745171_00599</name>
</gene>
<organism evidence="3 4">
    <name type="scientific">Porphyromonas circumdentaria</name>
    <dbReference type="NCBI Taxonomy" id="29524"/>
    <lineage>
        <taxon>Bacteria</taxon>
        <taxon>Pseudomonadati</taxon>
        <taxon>Bacteroidota</taxon>
        <taxon>Bacteroidia</taxon>
        <taxon>Bacteroidales</taxon>
        <taxon>Porphyromonadaceae</taxon>
        <taxon>Porphyromonas</taxon>
    </lineage>
</organism>
<name>A0A1T4M269_9PORP</name>
<dbReference type="RefSeq" id="WP_078736562.1">
    <property type="nucleotide sequence ID" value="NZ_FUXE01000005.1"/>
</dbReference>
<dbReference type="EMBL" id="FUXE01000005">
    <property type="protein sequence ID" value="SJZ60975.1"/>
    <property type="molecule type" value="Genomic_DNA"/>
</dbReference>
<evidence type="ECO:0008006" key="5">
    <source>
        <dbReference type="Google" id="ProtNLM"/>
    </source>
</evidence>
<protein>
    <recommendedName>
        <fullName evidence="5">Major fimbrial subunit protein (FimA)</fullName>
    </recommendedName>
</protein>
<feature type="chain" id="PRO_5013341042" description="Major fimbrial subunit protein (FimA)" evidence="2">
    <location>
        <begin position="23"/>
        <end position="407"/>
    </location>
</feature>
<accession>A0A1T4M269</accession>
<evidence type="ECO:0000313" key="3">
    <source>
        <dbReference type="EMBL" id="SJZ60975.1"/>
    </source>
</evidence>
<proteinExistence type="predicted"/>
<keyword evidence="2" id="KW-0732">Signal</keyword>
<dbReference type="PROSITE" id="PS51257">
    <property type="entry name" value="PROKAR_LIPOPROTEIN"/>
    <property type="match status" value="1"/>
</dbReference>
<evidence type="ECO:0000256" key="2">
    <source>
        <dbReference type="SAM" id="SignalP"/>
    </source>
</evidence>
<sequence>MKIYTLSAKTLFFSLLTIALLACNGISKKEIEQETFVAFQFETLRAHGEDTESDELTTPNTDAQHSEDRVSELRVVLFPSGVNAPIFNHKFTANELLNDRVVFKLKEMKHYDFYFIANESASNQTVAELAFLSSPSLTRAELEEFSNVKINDLVQANTQFTGKGNNIMMTACYKQVLLSKSLSGAGTQSDPYIIDFTSFNRVQRPLIKISSRKAAEMMRSLAKLEITFKNIVWVIPTGRKMYCYKWALPYGFKDNSHLEVAILNIPQAYTLFPRNIHTDIAQVGKVQKYTFDFANAPDKANVVFTKTSENSIGGILAGDYKLTVYLPEYLAKPTLAETERPGINISYYTQDADTKFNRLFPIQNGGKNTHYEEFLKGLTDRPDWNVYRNRLYKVTVDIPGRVYPASN</sequence>
<feature type="region of interest" description="Disordered" evidence="1">
    <location>
        <begin position="48"/>
        <end position="67"/>
    </location>
</feature>
<dbReference type="STRING" id="29524.SAMN02745171_00599"/>
<keyword evidence="4" id="KW-1185">Reference proteome</keyword>
<evidence type="ECO:0000313" key="4">
    <source>
        <dbReference type="Proteomes" id="UP000190121"/>
    </source>
</evidence>
<dbReference type="Proteomes" id="UP000190121">
    <property type="component" value="Unassembled WGS sequence"/>
</dbReference>
<dbReference type="OrthoDB" id="1086396at2"/>